<keyword evidence="4" id="KW-1185">Reference proteome</keyword>
<reference evidence="3" key="4">
    <citation type="submission" date="2020-10" db="EMBL/GenBank/DDBJ databases">
        <authorList>
            <person name="Bassil N.M."/>
            <person name="Lloyd J.R."/>
        </authorList>
    </citation>
    <scope>NUCLEOTIDE SEQUENCE</scope>
    <source>
        <strain evidence="3">NB2006</strain>
    </source>
</reference>
<reference evidence="2 4" key="1">
    <citation type="submission" date="2016-10" db="EMBL/GenBank/DDBJ databases">
        <title>Draft genome sequences of four alkaliphilic bacteria belonging to the Anaerobacillus genus.</title>
        <authorList>
            <person name="Bassil N.M."/>
            <person name="Lloyd J.R."/>
        </authorList>
    </citation>
    <scope>NUCLEOTIDE SEQUENCE [LARGE SCALE GENOMIC DNA]</scope>
    <source>
        <strain evidence="2 4">NB2006</strain>
    </source>
</reference>
<evidence type="ECO:0000313" key="3">
    <source>
        <dbReference type="EMBL" id="QOY35809.1"/>
    </source>
</evidence>
<dbReference type="InterPro" id="IPR048427">
    <property type="entry name" value="YpoC"/>
</dbReference>
<dbReference type="EMBL" id="LQXD01000202">
    <property type="protein sequence ID" value="OIJ04218.1"/>
    <property type="molecule type" value="Genomic_DNA"/>
</dbReference>
<sequence>MQTVKVPEPFVFVPFFSENEELPLDLKFSLEDALERDPLLFDIYAYLGMNSCIKPWEDRNKHLPMLLEHWKMTEPIITKFFQDRDRIGAMKPMVKMTKLFLAFLFWTNNQPVPNLKNVVIPIHELNIKPVNVEERISYILSTPNHHHAFTQLKELFIELQKKYAVSKLKK</sequence>
<dbReference type="AlphaFoldDB" id="A0A1S2KVN2"/>
<name>A0A1S2KVN2_9BACI</name>
<organism evidence="2 4">
    <name type="scientific">Anaerobacillus isosaccharinicus</name>
    <dbReference type="NCBI Taxonomy" id="1532552"/>
    <lineage>
        <taxon>Bacteria</taxon>
        <taxon>Bacillati</taxon>
        <taxon>Bacillota</taxon>
        <taxon>Bacilli</taxon>
        <taxon>Bacillales</taxon>
        <taxon>Bacillaceae</taxon>
        <taxon>Anaerobacillus</taxon>
    </lineage>
</organism>
<proteinExistence type="predicted"/>
<dbReference type="Pfam" id="PF21747">
    <property type="entry name" value="YpoC"/>
    <property type="match status" value="1"/>
</dbReference>
<gene>
    <name evidence="3" type="ORF">AWH56_024660</name>
    <name evidence="2" type="ORF">AWH56_23505</name>
</gene>
<accession>A0A1S2KVN2</accession>
<protein>
    <recommendedName>
        <fullName evidence="1">YpoC-like domain-containing protein</fullName>
    </recommendedName>
</protein>
<dbReference type="Proteomes" id="UP000180175">
    <property type="component" value="Chromosome"/>
</dbReference>
<evidence type="ECO:0000313" key="2">
    <source>
        <dbReference type="EMBL" id="OIJ04218.1"/>
    </source>
</evidence>
<dbReference type="KEGG" id="aia:AWH56_024660"/>
<dbReference type="OrthoDB" id="2360594at2"/>
<evidence type="ECO:0000259" key="1">
    <source>
        <dbReference type="Pfam" id="PF21747"/>
    </source>
</evidence>
<dbReference type="EMBL" id="CP063356">
    <property type="protein sequence ID" value="QOY35809.1"/>
    <property type="molecule type" value="Genomic_DNA"/>
</dbReference>
<reference evidence="3 4" key="3">
    <citation type="journal article" date="2019" name="Int. J. Syst. Evol. Microbiol.">
        <title>Anaerobacillus isosaccharinicus sp. nov., an alkaliphilic bacterium which degrades isosaccharinic acid.</title>
        <authorList>
            <person name="Bassil N.M."/>
            <person name="Lloyd J.R."/>
        </authorList>
    </citation>
    <scope>NUCLEOTIDE SEQUENCE [LARGE SCALE GENOMIC DNA]</scope>
    <source>
        <strain evidence="3 4">NB2006</strain>
    </source>
</reference>
<dbReference type="RefSeq" id="WP_071319353.1">
    <property type="nucleotide sequence ID" value="NZ_CP063356.2"/>
</dbReference>
<reference evidence="3 4" key="2">
    <citation type="journal article" date="2017" name="Genome Announc.">
        <title>Draft Genome Sequences of Four Alkaliphilic Bacteria Belonging to the Anaerobacillus Genus.</title>
        <authorList>
            <person name="Bassil N.M."/>
            <person name="Lloyd J.R."/>
        </authorList>
    </citation>
    <scope>NUCLEOTIDE SEQUENCE [LARGE SCALE GENOMIC DNA]</scope>
    <source>
        <strain evidence="3 4">NB2006</strain>
    </source>
</reference>
<evidence type="ECO:0000313" key="4">
    <source>
        <dbReference type="Proteomes" id="UP000180175"/>
    </source>
</evidence>
<feature type="domain" description="YpoC-like" evidence="1">
    <location>
        <begin position="61"/>
        <end position="170"/>
    </location>
</feature>